<dbReference type="AlphaFoldDB" id="B9BPS3"/>
<proteinExistence type="predicted"/>
<accession>B9BPS3</accession>
<reference evidence="2 3" key="1">
    <citation type="journal article" date="2012" name="J. Bacteriol.">
        <title>Draft Genome Sequence Determination for Cystic Fibrosis and Chronic Granulomatous Disease Burkholderia multivorans Isolates.</title>
        <authorList>
            <person name="Varga J.J."/>
            <person name="Losada L."/>
            <person name="Zelazny A.M."/>
            <person name="Brinkac L."/>
            <person name="Harkins D."/>
            <person name="Radune D."/>
            <person name="Hostetler J."/>
            <person name="Sampaio E.P."/>
            <person name="Ronning C.M."/>
            <person name="Nierman W.C."/>
            <person name="Greenberg D.E."/>
            <person name="Holland S.M."/>
            <person name="Goldberg J.B."/>
        </authorList>
    </citation>
    <scope>NUCLEOTIDE SEQUENCE [LARGE SCALE GENOMIC DNA]</scope>
    <source>
        <strain evidence="2 3">CGD2</strain>
    </source>
</reference>
<evidence type="ECO:0000256" key="1">
    <source>
        <dbReference type="SAM" id="MobiDB-lite"/>
    </source>
</evidence>
<evidence type="ECO:0000313" key="2">
    <source>
        <dbReference type="EMBL" id="EEE07591.1"/>
    </source>
</evidence>
<evidence type="ECO:0000313" key="3">
    <source>
        <dbReference type="Proteomes" id="UP000004535"/>
    </source>
</evidence>
<sequence>MPACRYLGPSHLDVSVVASAWSLRKTPEKYCPSAIACESRTLRAVPRRALRVPATHVLRKDDSPASARAAPAPCPSAVSRNGARQTIQY</sequence>
<organism evidence="2 3">
    <name type="scientific">Burkholderia multivorans CGD2</name>
    <dbReference type="NCBI Taxonomy" id="513052"/>
    <lineage>
        <taxon>Bacteria</taxon>
        <taxon>Pseudomonadati</taxon>
        <taxon>Pseudomonadota</taxon>
        <taxon>Betaproteobacteria</taxon>
        <taxon>Burkholderiales</taxon>
        <taxon>Burkholderiaceae</taxon>
        <taxon>Burkholderia</taxon>
        <taxon>Burkholderia cepacia complex</taxon>
    </lineage>
</organism>
<gene>
    <name evidence="2" type="ORF">BURMUCGD2_6694</name>
</gene>
<comment type="caution">
    <text evidence="2">The sequence shown here is derived from an EMBL/GenBank/DDBJ whole genome shotgun (WGS) entry which is preliminary data.</text>
</comment>
<feature type="region of interest" description="Disordered" evidence="1">
    <location>
        <begin position="58"/>
        <end position="89"/>
    </location>
</feature>
<feature type="compositionally biased region" description="Low complexity" evidence="1">
    <location>
        <begin position="64"/>
        <end position="79"/>
    </location>
</feature>
<protein>
    <submittedName>
        <fullName evidence="2">Uncharacterized protein</fullName>
    </submittedName>
</protein>
<dbReference type="Proteomes" id="UP000004535">
    <property type="component" value="Unassembled WGS sequence"/>
</dbReference>
<name>B9BPS3_9BURK</name>
<dbReference type="EMBL" id="ACFC01000004">
    <property type="protein sequence ID" value="EEE07591.1"/>
    <property type="molecule type" value="Genomic_DNA"/>
</dbReference>